<proteinExistence type="inferred from homology"/>
<dbReference type="Pfam" id="PF01190">
    <property type="entry name" value="Pollen_Ole_e_1"/>
    <property type="match status" value="1"/>
</dbReference>
<dbReference type="PANTHER" id="PTHR31614:SF20">
    <property type="entry name" value="POLLEN PROTEIN OLE E I-LIKE PROTEIN"/>
    <property type="match status" value="1"/>
</dbReference>
<evidence type="ECO:0000313" key="4">
    <source>
        <dbReference type="EMBL" id="KAK8986455.1"/>
    </source>
</evidence>
<evidence type="ECO:0000256" key="3">
    <source>
        <dbReference type="SAM" id="SignalP"/>
    </source>
</evidence>
<organism evidence="4 5">
    <name type="scientific">Hibiscus sabdariffa</name>
    <name type="common">roselle</name>
    <dbReference type="NCBI Taxonomy" id="183260"/>
    <lineage>
        <taxon>Eukaryota</taxon>
        <taxon>Viridiplantae</taxon>
        <taxon>Streptophyta</taxon>
        <taxon>Embryophyta</taxon>
        <taxon>Tracheophyta</taxon>
        <taxon>Spermatophyta</taxon>
        <taxon>Magnoliopsida</taxon>
        <taxon>eudicotyledons</taxon>
        <taxon>Gunneridae</taxon>
        <taxon>Pentapetalae</taxon>
        <taxon>rosids</taxon>
        <taxon>malvids</taxon>
        <taxon>Malvales</taxon>
        <taxon>Malvaceae</taxon>
        <taxon>Malvoideae</taxon>
        <taxon>Hibiscus</taxon>
    </lineage>
</organism>
<feature type="signal peptide" evidence="3">
    <location>
        <begin position="1"/>
        <end position="28"/>
    </location>
</feature>
<keyword evidence="2" id="KW-1015">Disulfide bond</keyword>
<gene>
    <name evidence="4" type="ORF">V6N11_010011</name>
</gene>
<protein>
    <submittedName>
        <fullName evidence="4">Uncharacterized protein</fullName>
    </submittedName>
</protein>
<evidence type="ECO:0000256" key="1">
    <source>
        <dbReference type="ARBA" id="ARBA00010049"/>
    </source>
</evidence>
<keyword evidence="5" id="KW-1185">Reference proteome</keyword>
<dbReference type="PANTHER" id="PTHR31614">
    <property type="entry name" value="PROTEIN DOWNSTREAM OF FLC-RELATED"/>
    <property type="match status" value="1"/>
</dbReference>
<comment type="similarity">
    <text evidence="1">Belongs to the Ole e I family.</text>
</comment>
<feature type="chain" id="PRO_5046107241" evidence="3">
    <location>
        <begin position="29"/>
        <end position="177"/>
    </location>
</feature>
<evidence type="ECO:0000313" key="5">
    <source>
        <dbReference type="Proteomes" id="UP001396334"/>
    </source>
</evidence>
<name>A0ABR2PDF6_9ROSI</name>
<dbReference type="EMBL" id="JBBPBN010000063">
    <property type="protein sequence ID" value="KAK8986455.1"/>
    <property type="molecule type" value="Genomic_DNA"/>
</dbReference>
<dbReference type="Proteomes" id="UP001396334">
    <property type="component" value="Unassembled WGS sequence"/>
</dbReference>
<comment type="caution">
    <text evidence="4">The sequence shown here is derived from an EMBL/GenBank/DDBJ whole genome shotgun (WGS) entry which is preliminary data.</text>
</comment>
<keyword evidence="3" id="KW-0732">Signal</keyword>
<evidence type="ECO:0000256" key="2">
    <source>
        <dbReference type="ARBA" id="ARBA00023157"/>
    </source>
</evidence>
<accession>A0ABR2PDF6</accession>
<sequence>MAKPSEIAFLFFALYISSCISFTYGAAAAKPSKYTVVGHVYCDTCRVEFETKISEPISGAVVKLECQNRANDASTFQSPEVSTSPTGEYKINVTGDHKDSDCDVNLVKSPRKDCNEPTEAWRKVRVILTTQDGISGDIRYVNNLGFKKKEALPQCKQVLTEMGYYEIRDEIGREVDP</sequence>
<reference evidence="4 5" key="1">
    <citation type="journal article" date="2024" name="G3 (Bethesda)">
        <title>Genome assembly of Hibiscus sabdariffa L. provides insights into metabolisms of medicinal natural products.</title>
        <authorList>
            <person name="Kim T."/>
        </authorList>
    </citation>
    <scope>NUCLEOTIDE SEQUENCE [LARGE SCALE GENOMIC DNA]</scope>
    <source>
        <strain evidence="4">TK-2024</strain>
        <tissue evidence="4">Old leaves</tissue>
    </source>
</reference>
<dbReference type="InterPro" id="IPR006041">
    <property type="entry name" value="Pollen_Ole_e1_allergen"/>
</dbReference>